<dbReference type="Gene3D" id="1.20.1070.10">
    <property type="entry name" value="Rhodopsin 7-helix transmembrane proteins"/>
    <property type="match status" value="1"/>
</dbReference>
<feature type="transmembrane region" description="Helical" evidence="9">
    <location>
        <begin position="206"/>
        <end position="225"/>
    </location>
</feature>
<evidence type="ECO:0000256" key="6">
    <source>
        <dbReference type="ARBA" id="ARBA00023170"/>
    </source>
</evidence>
<evidence type="ECO:0000256" key="2">
    <source>
        <dbReference type="ARBA" id="ARBA00022692"/>
    </source>
</evidence>
<keyword evidence="12" id="KW-1185">Reference proteome</keyword>
<dbReference type="GO" id="GO:0004930">
    <property type="term" value="F:G protein-coupled receptor activity"/>
    <property type="evidence" value="ECO:0007669"/>
    <property type="project" value="UniProtKB-KW"/>
</dbReference>
<dbReference type="AlphaFoldDB" id="A0A8S3Z0N7"/>
<proteinExistence type="inferred from homology"/>
<dbReference type="GO" id="GO:0005886">
    <property type="term" value="C:plasma membrane"/>
    <property type="evidence" value="ECO:0007669"/>
    <property type="project" value="TreeGrafter"/>
</dbReference>
<organism evidence="11 12">
    <name type="scientific">Candidula unifasciata</name>
    <dbReference type="NCBI Taxonomy" id="100452"/>
    <lineage>
        <taxon>Eukaryota</taxon>
        <taxon>Metazoa</taxon>
        <taxon>Spiralia</taxon>
        <taxon>Lophotrochozoa</taxon>
        <taxon>Mollusca</taxon>
        <taxon>Gastropoda</taxon>
        <taxon>Heterobranchia</taxon>
        <taxon>Euthyneura</taxon>
        <taxon>Panpulmonata</taxon>
        <taxon>Eupulmonata</taxon>
        <taxon>Stylommatophora</taxon>
        <taxon>Helicina</taxon>
        <taxon>Helicoidea</taxon>
        <taxon>Geomitridae</taxon>
        <taxon>Candidula</taxon>
    </lineage>
</organism>
<feature type="transmembrane region" description="Helical" evidence="9">
    <location>
        <begin position="281"/>
        <end position="305"/>
    </location>
</feature>
<evidence type="ECO:0000259" key="10">
    <source>
        <dbReference type="PROSITE" id="PS50262"/>
    </source>
</evidence>
<dbReference type="EMBL" id="CAJHNH020000992">
    <property type="protein sequence ID" value="CAG5120921.1"/>
    <property type="molecule type" value="Genomic_DNA"/>
</dbReference>
<dbReference type="PROSITE" id="PS50262">
    <property type="entry name" value="G_PROTEIN_RECEP_F1_2"/>
    <property type="match status" value="1"/>
</dbReference>
<sequence length="462" mass="52230">MAQAYVKAIPCLNNTLNLTVYFQHFRCSKLEINLTTCQPIQTPDEIDTIQTLCDAADIIWITGFWFSVVSGIVGNGLAILTIASLHASTATFFVGLLAVSDLIAICIQVLVQYADKYGIYNRASASWELSIMLYDISISYSNWLLVLICLERYLTVRFPLHKRYYFTLTHARISAVVLALLVFGIYNSATWTLGYNDIKMYKIRNLFYAGLPLAFILVIISLISYQLRKIHRDRQTLNGRVHSRMGLSSMDEQQSAGLTTGRSSNNLPLQEIARLENSITVMMLVAAVCFSILTIPNCVLLYTYIDYAISWNTPVLRARWHLFQRTSQVLTYLNLSVNFVLYFLSAKKFRTQLVKVVFSKPWFCRRSQSQIIQPFNNNSKIDSTNVVIDADYLTFHRRSDTSPSHTDNNISSDSAADGIRLSSIADNVALEEHSPIEAASQEIYNSYPALRTELYGSVGSRV</sequence>
<dbReference type="Proteomes" id="UP000678393">
    <property type="component" value="Unassembled WGS sequence"/>
</dbReference>
<dbReference type="PROSITE" id="PS00237">
    <property type="entry name" value="G_PROTEIN_RECEP_F1_1"/>
    <property type="match status" value="1"/>
</dbReference>
<evidence type="ECO:0000256" key="1">
    <source>
        <dbReference type="ARBA" id="ARBA00004141"/>
    </source>
</evidence>
<evidence type="ECO:0000313" key="12">
    <source>
        <dbReference type="Proteomes" id="UP000678393"/>
    </source>
</evidence>
<evidence type="ECO:0000256" key="3">
    <source>
        <dbReference type="ARBA" id="ARBA00022989"/>
    </source>
</evidence>
<dbReference type="PANTHER" id="PTHR24243:SF230">
    <property type="entry name" value="G-PROTEIN COUPLED RECEPTORS FAMILY 1 PROFILE DOMAIN-CONTAINING PROTEIN"/>
    <property type="match status" value="1"/>
</dbReference>
<feature type="transmembrane region" description="Helical" evidence="9">
    <location>
        <begin position="90"/>
        <end position="111"/>
    </location>
</feature>
<comment type="subcellular location">
    <subcellularLocation>
        <location evidence="1">Membrane</location>
        <topology evidence="1">Multi-pass membrane protein</topology>
    </subcellularLocation>
</comment>
<keyword evidence="2 8" id="KW-0812">Transmembrane</keyword>
<feature type="transmembrane region" description="Helical" evidence="9">
    <location>
        <begin position="131"/>
        <end position="153"/>
    </location>
</feature>
<feature type="transmembrane region" description="Helical" evidence="9">
    <location>
        <begin position="165"/>
        <end position="186"/>
    </location>
</feature>
<evidence type="ECO:0000256" key="4">
    <source>
        <dbReference type="ARBA" id="ARBA00023040"/>
    </source>
</evidence>
<comment type="similarity">
    <text evidence="8">Belongs to the G-protein coupled receptor 1 family.</text>
</comment>
<dbReference type="OrthoDB" id="6152417at2759"/>
<feature type="transmembrane region" description="Helical" evidence="9">
    <location>
        <begin position="325"/>
        <end position="345"/>
    </location>
</feature>
<evidence type="ECO:0000256" key="9">
    <source>
        <dbReference type="SAM" id="Phobius"/>
    </source>
</evidence>
<dbReference type="PANTHER" id="PTHR24243">
    <property type="entry name" value="G-PROTEIN COUPLED RECEPTOR"/>
    <property type="match status" value="1"/>
</dbReference>
<evidence type="ECO:0000256" key="7">
    <source>
        <dbReference type="ARBA" id="ARBA00023224"/>
    </source>
</evidence>
<keyword evidence="6 8" id="KW-0675">Receptor</keyword>
<keyword evidence="4 8" id="KW-0297">G-protein coupled receptor</keyword>
<keyword evidence="7 8" id="KW-0807">Transducer</keyword>
<accession>A0A8S3Z0N7</accession>
<feature type="transmembrane region" description="Helical" evidence="9">
    <location>
        <begin position="58"/>
        <end position="83"/>
    </location>
</feature>
<evidence type="ECO:0000256" key="5">
    <source>
        <dbReference type="ARBA" id="ARBA00023136"/>
    </source>
</evidence>
<reference evidence="11" key="1">
    <citation type="submission" date="2021-04" db="EMBL/GenBank/DDBJ databases">
        <authorList>
            <consortium name="Molecular Ecology Group"/>
        </authorList>
    </citation>
    <scope>NUCLEOTIDE SEQUENCE</scope>
</reference>
<keyword evidence="5 9" id="KW-0472">Membrane</keyword>
<evidence type="ECO:0000313" key="11">
    <source>
        <dbReference type="EMBL" id="CAG5120921.1"/>
    </source>
</evidence>
<evidence type="ECO:0000256" key="8">
    <source>
        <dbReference type="RuleBase" id="RU000688"/>
    </source>
</evidence>
<keyword evidence="3 9" id="KW-1133">Transmembrane helix</keyword>
<name>A0A8S3Z0N7_9EUPU</name>
<comment type="caution">
    <text evidence="11">The sequence shown here is derived from an EMBL/GenBank/DDBJ whole genome shotgun (WGS) entry which is preliminary data.</text>
</comment>
<feature type="domain" description="G-protein coupled receptors family 1 profile" evidence="10">
    <location>
        <begin position="71"/>
        <end position="342"/>
    </location>
</feature>
<dbReference type="InterPro" id="IPR000276">
    <property type="entry name" value="GPCR_Rhodpsn"/>
</dbReference>
<dbReference type="InterPro" id="IPR017452">
    <property type="entry name" value="GPCR_Rhodpsn_7TM"/>
</dbReference>
<dbReference type="SUPFAM" id="SSF81321">
    <property type="entry name" value="Family A G protein-coupled receptor-like"/>
    <property type="match status" value="1"/>
</dbReference>
<protein>
    <recommendedName>
        <fullName evidence="10">G-protein coupled receptors family 1 profile domain-containing protein</fullName>
    </recommendedName>
</protein>
<gene>
    <name evidence="11" type="ORF">CUNI_LOCUS6479</name>
</gene>
<dbReference type="PRINTS" id="PR00237">
    <property type="entry name" value="GPCRRHODOPSN"/>
</dbReference>